<dbReference type="EMBL" id="JAANER010000010">
    <property type="protein sequence ID" value="KAG9185809.1"/>
    <property type="molecule type" value="Genomic_DNA"/>
</dbReference>
<dbReference type="AlphaFoldDB" id="A0AAD4FE19"/>
<reference evidence="2" key="1">
    <citation type="submission" date="2021-07" db="EMBL/GenBank/DDBJ databases">
        <title>Genome Resource of American Ginseng Black Spot Pathogen Alternaria panax.</title>
        <authorList>
            <person name="Qiu C."/>
            <person name="Wang W."/>
            <person name="Liu Z."/>
        </authorList>
    </citation>
    <scope>NUCLEOTIDE SEQUENCE</scope>
    <source>
        <strain evidence="2">BNCC115425</strain>
    </source>
</reference>
<sequence length="232" mass="25289">MATITSATQEAAQLTKPADWALHMVTASLKFSCSSDAPVLSYTTPDAGRLDVLNLGLDFAQAMRFRRALVNDVFVALEKAGIIDITSETGVLGTPWSSSGKRRVATNVGMRMSERKRHCRRDSSDSEIARDEEVPYYETDRFLAKGMRSLIDSAGFPVDDCIASLDEGERVSEEDLANIVQDLLAQNSNAEDGLQPMKRVGNVGHEKSSKEQAPRMSSPELGTHNNGAKGMH</sequence>
<proteinExistence type="predicted"/>
<dbReference type="Proteomes" id="UP001199106">
    <property type="component" value="Unassembled WGS sequence"/>
</dbReference>
<evidence type="ECO:0000256" key="1">
    <source>
        <dbReference type="SAM" id="MobiDB-lite"/>
    </source>
</evidence>
<name>A0AAD4FE19_9PLEO</name>
<evidence type="ECO:0000313" key="3">
    <source>
        <dbReference type="Proteomes" id="UP001199106"/>
    </source>
</evidence>
<gene>
    <name evidence="2" type="ORF">G6011_07140</name>
</gene>
<comment type="caution">
    <text evidence="2">The sequence shown here is derived from an EMBL/GenBank/DDBJ whole genome shotgun (WGS) entry which is preliminary data.</text>
</comment>
<keyword evidence="3" id="KW-1185">Reference proteome</keyword>
<organism evidence="2 3">
    <name type="scientific">Alternaria panax</name>
    <dbReference type="NCBI Taxonomy" id="48097"/>
    <lineage>
        <taxon>Eukaryota</taxon>
        <taxon>Fungi</taxon>
        <taxon>Dikarya</taxon>
        <taxon>Ascomycota</taxon>
        <taxon>Pezizomycotina</taxon>
        <taxon>Dothideomycetes</taxon>
        <taxon>Pleosporomycetidae</taxon>
        <taxon>Pleosporales</taxon>
        <taxon>Pleosporineae</taxon>
        <taxon>Pleosporaceae</taxon>
        <taxon>Alternaria</taxon>
        <taxon>Alternaria sect. Panax</taxon>
    </lineage>
</organism>
<feature type="compositionally biased region" description="Basic and acidic residues" evidence="1">
    <location>
        <begin position="204"/>
        <end position="213"/>
    </location>
</feature>
<protein>
    <submittedName>
        <fullName evidence="2">Uncharacterized protein</fullName>
    </submittedName>
</protein>
<feature type="region of interest" description="Disordered" evidence="1">
    <location>
        <begin position="188"/>
        <end position="232"/>
    </location>
</feature>
<accession>A0AAD4FE19</accession>
<evidence type="ECO:0000313" key="2">
    <source>
        <dbReference type="EMBL" id="KAG9185809.1"/>
    </source>
</evidence>